<feature type="domain" description="Glycosyltransferase 2-like" evidence="4">
    <location>
        <begin position="13"/>
        <end position="185"/>
    </location>
</feature>
<comment type="caution">
    <text evidence="5">The sequence shown here is derived from an EMBL/GenBank/DDBJ whole genome shotgun (WGS) entry which is preliminary data.</text>
</comment>
<dbReference type="Proteomes" id="UP001524570">
    <property type="component" value="Unassembled WGS sequence"/>
</dbReference>
<evidence type="ECO:0000256" key="1">
    <source>
        <dbReference type="ARBA" id="ARBA00006739"/>
    </source>
</evidence>
<dbReference type="InterPro" id="IPR029044">
    <property type="entry name" value="Nucleotide-diphossugar_trans"/>
</dbReference>
<gene>
    <name evidence="5" type="ORF">NP589_19750</name>
</gene>
<dbReference type="Pfam" id="PF00535">
    <property type="entry name" value="Glycos_transf_2"/>
    <property type="match status" value="1"/>
</dbReference>
<protein>
    <submittedName>
        <fullName evidence="5">Glycosyltransferase family 2 protein</fullName>
    </submittedName>
</protein>
<organism evidence="5 6">
    <name type="scientific">Methylomonas rosea</name>
    <dbReference type="NCBI Taxonomy" id="2952227"/>
    <lineage>
        <taxon>Bacteria</taxon>
        <taxon>Pseudomonadati</taxon>
        <taxon>Pseudomonadota</taxon>
        <taxon>Gammaproteobacteria</taxon>
        <taxon>Methylococcales</taxon>
        <taxon>Methylococcaceae</taxon>
        <taxon>Methylomonas</taxon>
    </lineage>
</organism>
<evidence type="ECO:0000256" key="2">
    <source>
        <dbReference type="ARBA" id="ARBA00022676"/>
    </source>
</evidence>
<accession>A0ABT1TY15</accession>
<dbReference type="InterPro" id="IPR001173">
    <property type="entry name" value="Glyco_trans_2-like"/>
</dbReference>
<proteinExistence type="inferred from homology"/>
<dbReference type="PANTHER" id="PTHR43179">
    <property type="entry name" value="RHAMNOSYLTRANSFERASE WBBL"/>
    <property type="match status" value="1"/>
</dbReference>
<evidence type="ECO:0000259" key="4">
    <source>
        <dbReference type="Pfam" id="PF00535"/>
    </source>
</evidence>
<keyword evidence="2" id="KW-0328">Glycosyltransferase</keyword>
<dbReference type="PANTHER" id="PTHR43179:SF12">
    <property type="entry name" value="GALACTOFURANOSYLTRANSFERASE GLFT2"/>
    <property type="match status" value="1"/>
</dbReference>
<reference evidence="5 6" key="1">
    <citation type="submission" date="2022-07" db="EMBL/GenBank/DDBJ databases">
        <title>Methylomonas rivi sp. nov., Methylomonas rosea sp. nov., Methylomonas aureus sp. nov. and Methylomonas subterranea sp. nov., four novel methanotrophs isolated from a freshwater creek and the deep terrestrial subsurface.</title>
        <authorList>
            <person name="Abin C."/>
            <person name="Sankaranarayanan K."/>
            <person name="Garner C."/>
            <person name="Sindelar R."/>
            <person name="Kotary K."/>
            <person name="Garner R."/>
            <person name="Barclay S."/>
            <person name="Lawson P."/>
            <person name="Krumholz L."/>
        </authorList>
    </citation>
    <scope>NUCLEOTIDE SEQUENCE [LARGE SCALE GENOMIC DNA]</scope>
    <source>
        <strain evidence="5 6">WSC-7</strain>
    </source>
</reference>
<dbReference type="SUPFAM" id="SSF53448">
    <property type="entry name" value="Nucleotide-diphospho-sugar transferases"/>
    <property type="match status" value="1"/>
</dbReference>
<dbReference type="EMBL" id="JANIBL010000083">
    <property type="protein sequence ID" value="MCQ8119665.1"/>
    <property type="molecule type" value="Genomic_DNA"/>
</dbReference>
<sequence>MKNDLSISFDKLTVIILNWNGKKDTLECLSSLQHLRHPNFNIIVADNGSSDDSVKTIRAEYPDVFILENGVNLGFAEGNNRAIRYALDQGTDAVVLLNNDIIVDPNFLQAFHDAYNSLANPGILGAASYYYDNPKVIWAAGGFWDSTILDLNHIGLGKYEHELPSDKPYEVDYAVGCALFVHKDVISKIGLMEPLFFLNFEENDWCQRAKKAGLINYSVPDAKIWHKVSASFGGESPLWKYYMTRNLLLWSKRHLPAGEHRDVILKTIKACLPSLSFLSWKAQLTLKQRYWALTNWIKQVLDRFKDPFYIAQFHGIYHYFTKKFGECPPELKIKLLSTH</sequence>
<dbReference type="CDD" id="cd04186">
    <property type="entry name" value="GT_2_like_c"/>
    <property type="match status" value="1"/>
</dbReference>
<keyword evidence="3" id="KW-0808">Transferase</keyword>
<dbReference type="RefSeq" id="WP_256608507.1">
    <property type="nucleotide sequence ID" value="NZ_JANIBL010000083.1"/>
</dbReference>
<evidence type="ECO:0000313" key="6">
    <source>
        <dbReference type="Proteomes" id="UP001524570"/>
    </source>
</evidence>
<dbReference type="Gene3D" id="3.90.550.10">
    <property type="entry name" value="Spore Coat Polysaccharide Biosynthesis Protein SpsA, Chain A"/>
    <property type="match status" value="1"/>
</dbReference>
<name>A0ABT1TY15_9GAMM</name>
<keyword evidence="6" id="KW-1185">Reference proteome</keyword>
<evidence type="ECO:0000256" key="3">
    <source>
        <dbReference type="ARBA" id="ARBA00022679"/>
    </source>
</evidence>
<evidence type="ECO:0000313" key="5">
    <source>
        <dbReference type="EMBL" id="MCQ8119665.1"/>
    </source>
</evidence>
<comment type="similarity">
    <text evidence="1">Belongs to the glycosyltransferase 2 family.</text>
</comment>